<dbReference type="InterPro" id="IPR001781">
    <property type="entry name" value="Znf_LIM"/>
</dbReference>
<dbReference type="OrthoDB" id="1746725at2759"/>
<dbReference type="GO" id="GO:0051015">
    <property type="term" value="F:actin filament binding"/>
    <property type="evidence" value="ECO:0007669"/>
    <property type="project" value="TreeGrafter"/>
</dbReference>
<dbReference type="PROSITE" id="PS00478">
    <property type="entry name" value="LIM_DOMAIN_1"/>
    <property type="match status" value="2"/>
</dbReference>
<accession>A0A8S9Z6J6</accession>
<dbReference type="AlphaFoldDB" id="A0A8S9Z6J6"/>
<name>A0A8S9Z6J6_9TREM</name>
<evidence type="ECO:0000256" key="5">
    <source>
        <dbReference type="SAM" id="MobiDB-lite"/>
    </source>
</evidence>
<dbReference type="InterPro" id="IPR051618">
    <property type="entry name" value="Actin-binding_LIM"/>
</dbReference>
<feature type="region of interest" description="Disordered" evidence="5">
    <location>
        <begin position="169"/>
        <end position="227"/>
    </location>
</feature>
<dbReference type="GO" id="GO:0046872">
    <property type="term" value="F:metal ion binding"/>
    <property type="evidence" value="ECO:0007669"/>
    <property type="project" value="UniProtKB-KW"/>
</dbReference>
<keyword evidence="8" id="KW-1185">Reference proteome</keyword>
<keyword evidence="1 4" id="KW-0479">Metal-binding</keyword>
<dbReference type="SMART" id="SM00132">
    <property type="entry name" value="LIM"/>
    <property type="match status" value="2"/>
</dbReference>
<feature type="region of interest" description="Disordered" evidence="5">
    <location>
        <begin position="334"/>
        <end position="357"/>
    </location>
</feature>
<protein>
    <recommendedName>
        <fullName evidence="6">LIM zinc-binding domain-containing protein</fullName>
    </recommendedName>
</protein>
<dbReference type="Proteomes" id="UP000822476">
    <property type="component" value="Unassembled WGS sequence"/>
</dbReference>
<dbReference type="PROSITE" id="PS50023">
    <property type="entry name" value="LIM_DOMAIN_2"/>
    <property type="match status" value="2"/>
</dbReference>
<evidence type="ECO:0000256" key="2">
    <source>
        <dbReference type="ARBA" id="ARBA00022833"/>
    </source>
</evidence>
<feature type="domain" description="LIM zinc-binding" evidence="6">
    <location>
        <begin position="65"/>
        <end position="124"/>
    </location>
</feature>
<feature type="region of interest" description="Disordered" evidence="5">
    <location>
        <begin position="125"/>
        <end position="156"/>
    </location>
</feature>
<evidence type="ECO:0000313" key="7">
    <source>
        <dbReference type="EMBL" id="KAF7259418.1"/>
    </source>
</evidence>
<dbReference type="SUPFAM" id="SSF57716">
    <property type="entry name" value="Glucocorticoid receptor-like (DNA-binding domain)"/>
    <property type="match status" value="1"/>
</dbReference>
<feature type="compositionally biased region" description="Low complexity" evidence="5">
    <location>
        <begin position="125"/>
        <end position="140"/>
    </location>
</feature>
<feature type="compositionally biased region" description="Polar residues" evidence="5">
    <location>
        <begin position="375"/>
        <end position="390"/>
    </location>
</feature>
<dbReference type="PANTHER" id="PTHR24213:SF9">
    <property type="entry name" value="UNCOORDINATED 115A, ISOFORM B-RELATED"/>
    <property type="match status" value="1"/>
</dbReference>
<sequence>MMVKILCEKCKRKCRGDVLRVSDKYFHKDCFTCSKCSKSLETGGFFIKDDGFYCQEDYQRYFIAKCKICSLDLVGEIVTVLDYSFHRECFKCTSCATTFNPGDRVTVWHERFFCPNCIGHESAPTVQTQPSQPQSSQAHQLNGVTPSPQSVTEDDEGCISAADASLSEFASPRSSTVRPPSTAKDKSVRVKENGESGLSKISDAKCISSTGNPQKSKSILRKTGTDNLRINSSSRELGYMSADSGLGDRLLDQSKTMGDQSNTPALPEQMNSCENAPVISPGTVSSSHSRQSLLFRVPNSDYGRFLTQSYIHLNGDAPLPSHTDQYKRNVSFTTLNSSSSSSTRGPKHFHLPESKSRFLPPGTKTYTMLFGRPTTNYAPTHTSTPRSNVAHTRRTTPRAIASSATELNGKLIVTRDTSDHFTSNGLDTRVEPDAPMSSAKVDMAENEDEVTFEARRLACFPSGHERDKTLPAPIERYDWPGPPASAVVLAELMRERRCRRREQARQNGTLGDEADDFESQEALSIDYSFDGTLDAGIGQVSVLFQLPIYTACIFVGYYKYNTVHLFSLNYHPDRRFCERRQNKSVAVGRTNSLILCPLLDLQMLLRSLCSSHGIPLTNLPPLLGTVYIFKLPPIIHSATRWNLSILATAAGPSLLRNHPPSKAPTYKFPLIFCNRNQILLLLSGVNCTHCRMILVSVS</sequence>
<reference evidence="7" key="1">
    <citation type="submission" date="2019-07" db="EMBL/GenBank/DDBJ databases">
        <title>Annotation for the trematode Paragonimus miyazaki's.</title>
        <authorList>
            <person name="Choi Y.-J."/>
        </authorList>
    </citation>
    <scope>NUCLEOTIDE SEQUENCE</scope>
    <source>
        <strain evidence="7">Japan</strain>
    </source>
</reference>
<evidence type="ECO:0000256" key="1">
    <source>
        <dbReference type="ARBA" id="ARBA00022723"/>
    </source>
</evidence>
<dbReference type="Gene3D" id="2.10.110.10">
    <property type="entry name" value="Cysteine Rich Protein"/>
    <property type="match status" value="2"/>
</dbReference>
<proteinExistence type="predicted"/>
<dbReference type="PANTHER" id="PTHR24213">
    <property type="entry name" value="ACTIN-BINDING LIM PROTEIN"/>
    <property type="match status" value="1"/>
</dbReference>
<feature type="domain" description="LIM zinc-binding" evidence="6">
    <location>
        <begin position="5"/>
        <end position="64"/>
    </location>
</feature>
<keyword evidence="2 4" id="KW-0862">Zinc</keyword>
<feature type="compositionally biased region" description="Polar residues" evidence="5">
    <location>
        <begin position="142"/>
        <end position="151"/>
    </location>
</feature>
<gene>
    <name evidence="7" type="ORF">EG68_04372</name>
</gene>
<evidence type="ECO:0000256" key="4">
    <source>
        <dbReference type="PROSITE-ProRule" id="PRU00125"/>
    </source>
</evidence>
<feature type="compositionally biased region" description="Low complexity" evidence="5">
    <location>
        <begin position="171"/>
        <end position="182"/>
    </location>
</feature>
<dbReference type="EMBL" id="JTDE01001208">
    <property type="protein sequence ID" value="KAF7259418.1"/>
    <property type="molecule type" value="Genomic_DNA"/>
</dbReference>
<dbReference type="GO" id="GO:0030032">
    <property type="term" value="P:lamellipodium assembly"/>
    <property type="evidence" value="ECO:0007669"/>
    <property type="project" value="TreeGrafter"/>
</dbReference>
<evidence type="ECO:0000313" key="8">
    <source>
        <dbReference type="Proteomes" id="UP000822476"/>
    </source>
</evidence>
<feature type="compositionally biased region" description="Polar residues" evidence="5">
    <location>
        <begin position="207"/>
        <end position="217"/>
    </location>
</feature>
<dbReference type="GO" id="GO:0015629">
    <property type="term" value="C:actin cytoskeleton"/>
    <property type="evidence" value="ECO:0007669"/>
    <property type="project" value="TreeGrafter"/>
</dbReference>
<evidence type="ECO:0000259" key="6">
    <source>
        <dbReference type="PROSITE" id="PS50023"/>
    </source>
</evidence>
<dbReference type="Pfam" id="PF00412">
    <property type="entry name" value="LIM"/>
    <property type="match status" value="2"/>
</dbReference>
<feature type="region of interest" description="Disordered" evidence="5">
    <location>
        <begin position="375"/>
        <end position="397"/>
    </location>
</feature>
<evidence type="ECO:0000256" key="3">
    <source>
        <dbReference type="ARBA" id="ARBA00023038"/>
    </source>
</evidence>
<comment type="caution">
    <text evidence="7">The sequence shown here is derived from an EMBL/GenBank/DDBJ whole genome shotgun (WGS) entry which is preliminary data.</text>
</comment>
<organism evidence="7 8">
    <name type="scientific">Paragonimus skrjabini miyazakii</name>
    <dbReference type="NCBI Taxonomy" id="59628"/>
    <lineage>
        <taxon>Eukaryota</taxon>
        <taxon>Metazoa</taxon>
        <taxon>Spiralia</taxon>
        <taxon>Lophotrochozoa</taxon>
        <taxon>Platyhelminthes</taxon>
        <taxon>Trematoda</taxon>
        <taxon>Digenea</taxon>
        <taxon>Plagiorchiida</taxon>
        <taxon>Troglotremata</taxon>
        <taxon>Troglotrematidae</taxon>
        <taxon>Paragonimus</taxon>
    </lineage>
</organism>
<dbReference type="CDD" id="cd09327">
    <property type="entry name" value="LIM1_abLIM"/>
    <property type="match status" value="1"/>
</dbReference>
<feature type="compositionally biased region" description="Basic and acidic residues" evidence="5">
    <location>
        <begin position="183"/>
        <end position="194"/>
    </location>
</feature>
<keyword evidence="3 4" id="KW-0440">LIM domain</keyword>